<evidence type="ECO:0000256" key="1">
    <source>
        <dbReference type="SAM" id="MobiDB-lite"/>
    </source>
</evidence>
<keyword evidence="2" id="KW-1133">Transmembrane helix</keyword>
<dbReference type="Proteomes" id="UP000314986">
    <property type="component" value="Unassembled WGS sequence"/>
</dbReference>
<dbReference type="GO" id="GO:0046982">
    <property type="term" value="F:protein heterodimerization activity"/>
    <property type="evidence" value="ECO:0007669"/>
    <property type="project" value="InterPro"/>
</dbReference>
<dbReference type="CDD" id="cd23412">
    <property type="entry name" value="beta-trefoil_Ricin_unchar"/>
    <property type="match status" value="1"/>
</dbReference>
<feature type="signal peptide" evidence="3">
    <location>
        <begin position="1"/>
        <end position="19"/>
    </location>
</feature>
<dbReference type="OMA" id="QEWRWLP"/>
<accession>A0A4W3ID86</accession>
<dbReference type="PANTHER" id="PTHR36129">
    <property type="entry name" value="ORGANIC SOLUTE TRANSPORTER SUBUNIT BETA-RELATED"/>
    <property type="match status" value="1"/>
</dbReference>
<keyword evidence="2" id="KW-0472">Membrane</keyword>
<organism evidence="4 5">
    <name type="scientific">Callorhinchus milii</name>
    <name type="common">Ghost shark</name>
    <dbReference type="NCBI Taxonomy" id="7868"/>
    <lineage>
        <taxon>Eukaryota</taxon>
        <taxon>Metazoa</taxon>
        <taxon>Chordata</taxon>
        <taxon>Craniata</taxon>
        <taxon>Vertebrata</taxon>
        <taxon>Chondrichthyes</taxon>
        <taxon>Holocephali</taxon>
        <taxon>Chimaeriformes</taxon>
        <taxon>Callorhinchidae</taxon>
        <taxon>Callorhinchus</taxon>
    </lineage>
</organism>
<name>A0A4W3ID86_CALMI</name>
<dbReference type="Gene3D" id="2.80.10.50">
    <property type="match status" value="1"/>
</dbReference>
<reference evidence="5" key="3">
    <citation type="journal article" date="2014" name="Nature">
        <title>Elephant shark genome provides unique insights into gnathostome evolution.</title>
        <authorList>
            <consortium name="International Elephant Shark Genome Sequencing Consortium"/>
            <person name="Venkatesh B."/>
            <person name="Lee A.P."/>
            <person name="Ravi V."/>
            <person name="Maurya A.K."/>
            <person name="Lian M.M."/>
            <person name="Swann J.B."/>
            <person name="Ohta Y."/>
            <person name="Flajnik M.F."/>
            <person name="Sutoh Y."/>
            <person name="Kasahara M."/>
            <person name="Hoon S."/>
            <person name="Gangu V."/>
            <person name="Roy S.W."/>
            <person name="Irimia M."/>
            <person name="Korzh V."/>
            <person name="Kondrychyn I."/>
            <person name="Lim Z.W."/>
            <person name="Tay B.H."/>
            <person name="Tohari S."/>
            <person name="Kong K.W."/>
            <person name="Ho S."/>
            <person name="Lorente-Galdos B."/>
            <person name="Quilez J."/>
            <person name="Marques-Bonet T."/>
            <person name="Raney B.J."/>
            <person name="Ingham P.W."/>
            <person name="Tay A."/>
            <person name="Hillier L.W."/>
            <person name="Minx P."/>
            <person name="Boehm T."/>
            <person name="Wilson R.K."/>
            <person name="Brenner S."/>
            <person name="Warren W.C."/>
        </authorList>
    </citation>
    <scope>NUCLEOTIDE SEQUENCE [LARGE SCALE GENOMIC DNA]</scope>
</reference>
<keyword evidence="5" id="KW-1185">Reference proteome</keyword>
<dbReference type="InParanoid" id="A0A4W3ID86"/>
<dbReference type="InterPro" id="IPR052678">
    <property type="entry name" value="OST-beta_subunit"/>
</dbReference>
<evidence type="ECO:0000313" key="5">
    <source>
        <dbReference type="Proteomes" id="UP000314986"/>
    </source>
</evidence>
<dbReference type="GO" id="GO:0022857">
    <property type="term" value="F:transmembrane transporter activity"/>
    <property type="evidence" value="ECO:0007669"/>
    <property type="project" value="InterPro"/>
</dbReference>
<evidence type="ECO:0000313" key="4">
    <source>
        <dbReference type="Ensembl" id="ENSCMIP00000024873.1"/>
    </source>
</evidence>
<dbReference type="Ensembl" id="ENSCMIT00000025285.1">
    <property type="protein sequence ID" value="ENSCMIP00000024873.1"/>
    <property type="gene ID" value="ENSCMIG00000010980.1"/>
</dbReference>
<evidence type="ECO:0000256" key="3">
    <source>
        <dbReference type="SAM" id="SignalP"/>
    </source>
</evidence>
<reference evidence="4" key="5">
    <citation type="submission" date="2025-09" db="UniProtKB">
        <authorList>
            <consortium name="Ensembl"/>
        </authorList>
    </citation>
    <scope>IDENTIFICATION</scope>
</reference>
<dbReference type="AlphaFoldDB" id="A0A4W3ID86"/>
<reference evidence="5" key="2">
    <citation type="journal article" date="2007" name="PLoS Biol.">
        <title>Survey sequencing and comparative analysis of the elephant shark (Callorhinchus milii) genome.</title>
        <authorList>
            <person name="Venkatesh B."/>
            <person name="Kirkness E.F."/>
            <person name="Loh Y.H."/>
            <person name="Halpern A.L."/>
            <person name="Lee A.P."/>
            <person name="Johnson J."/>
            <person name="Dandona N."/>
            <person name="Viswanathan L.D."/>
            <person name="Tay A."/>
            <person name="Venter J.C."/>
            <person name="Strausberg R.L."/>
            <person name="Brenner S."/>
        </authorList>
    </citation>
    <scope>NUCLEOTIDE SEQUENCE [LARGE SCALE GENOMIC DNA]</scope>
</reference>
<dbReference type="GO" id="GO:0015721">
    <property type="term" value="P:bile acid and bile salt transport"/>
    <property type="evidence" value="ECO:0007669"/>
    <property type="project" value="InterPro"/>
</dbReference>
<protein>
    <submittedName>
        <fullName evidence="4">Uncharacterized LOC103180987</fullName>
    </submittedName>
</protein>
<sequence length="318" mass="36106">MRMMALLLLFFCFVQSVCSGGFSIKNVRLDKCIHANNESIRVSLADCNPESEHQHWRWDFRTKSIISLATKWCLMVLKAKELGHVRLGPCGNGQPQAWACSKRGHLTLEGFSLHLNVRHRTHKMYVSSEKGKSSKWRTMKEKSICGEANHDTHQQESPLEVTVSELRQTESSLADVSEAQTRQTEQSTQISRTSAASYTTYPVFEVITSAREHDRTVRITRTDDGSTWKIAMLILGFIALILGLIILTLNIIHNKKRKMLNITEIADSGDEKTSLTTSLKLQHNKSRSPSLRHGEIMIEWKDGKITPLFDNNNYCSGY</sequence>
<dbReference type="InterPro" id="IPR029387">
    <property type="entry name" value="OSTbeta"/>
</dbReference>
<dbReference type="Pfam" id="PF15048">
    <property type="entry name" value="OSTbeta"/>
    <property type="match status" value="1"/>
</dbReference>
<reference evidence="5" key="1">
    <citation type="journal article" date="2006" name="Science">
        <title>Ancient noncoding elements conserved in the human genome.</title>
        <authorList>
            <person name="Venkatesh B."/>
            <person name="Kirkness E.F."/>
            <person name="Loh Y.H."/>
            <person name="Halpern A.L."/>
            <person name="Lee A.P."/>
            <person name="Johnson J."/>
            <person name="Dandona N."/>
            <person name="Viswanathan L.D."/>
            <person name="Tay A."/>
            <person name="Venter J.C."/>
            <person name="Strausberg R.L."/>
            <person name="Brenner S."/>
        </authorList>
    </citation>
    <scope>NUCLEOTIDE SEQUENCE [LARGE SCALE GENOMIC DNA]</scope>
</reference>
<feature type="chain" id="PRO_5021286773" evidence="3">
    <location>
        <begin position="20"/>
        <end position="318"/>
    </location>
</feature>
<proteinExistence type="predicted"/>
<dbReference type="SUPFAM" id="SSF50370">
    <property type="entry name" value="Ricin B-like lectins"/>
    <property type="match status" value="1"/>
</dbReference>
<dbReference type="GO" id="GO:0005886">
    <property type="term" value="C:plasma membrane"/>
    <property type="evidence" value="ECO:0007669"/>
    <property type="project" value="InterPro"/>
</dbReference>
<dbReference type="PANTHER" id="PTHR36129:SF2">
    <property type="entry name" value="RICIN B LECTIN DOMAIN-CONTAINING PROTEIN"/>
    <property type="match status" value="1"/>
</dbReference>
<dbReference type="InterPro" id="IPR035992">
    <property type="entry name" value="Ricin_B-like_lectins"/>
</dbReference>
<evidence type="ECO:0000256" key="2">
    <source>
        <dbReference type="SAM" id="Phobius"/>
    </source>
</evidence>
<keyword evidence="3" id="KW-0732">Signal</keyword>
<keyword evidence="2" id="KW-0812">Transmembrane</keyword>
<reference evidence="4" key="4">
    <citation type="submission" date="2025-08" db="UniProtKB">
        <authorList>
            <consortium name="Ensembl"/>
        </authorList>
    </citation>
    <scope>IDENTIFICATION</scope>
</reference>
<dbReference type="GeneTree" id="ENSGT00530000067979"/>
<feature type="region of interest" description="Disordered" evidence="1">
    <location>
        <begin position="172"/>
        <end position="193"/>
    </location>
</feature>
<dbReference type="PROSITE" id="PS50231">
    <property type="entry name" value="RICIN_B_LECTIN"/>
    <property type="match status" value="1"/>
</dbReference>
<feature type="transmembrane region" description="Helical" evidence="2">
    <location>
        <begin position="230"/>
        <end position="252"/>
    </location>
</feature>